<dbReference type="Proteomes" id="UP001166251">
    <property type="component" value="Unassembled WGS sequence"/>
</dbReference>
<proteinExistence type="predicted"/>
<protein>
    <submittedName>
        <fullName evidence="1">Uncharacterized protein</fullName>
    </submittedName>
</protein>
<keyword evidence="2" id="KW-1185">Reference proteome</keyword>
<gene>
    <name evidence="1" type="ORF">K0504_10440</name>
</gene>
<evidence type="ECO:0000313" key="1">
    <source>
        <dbReference type="EMBL" id="MBW8191454.1"/>
    </source>
</evidence>
<sequence>MVERIDHIVAGAGLLIFERYCLSAADSEDRLSDGLVDTYGTDFKLFFVDW</sequence>
<dbReference type="EMBL" id="JAHZSS010000011">
    <property type="protein sequence ID" value="MBW8191454.1"/>
    <property type="molecule type" value="Genomic_DNA"/>
</dbReference>
<accession>A0ABS7EGH7</accession>
<organism evidence="1 2">
    <name type="scientific">Neiella holothuriorum</name>
    <dbReference type="NCBI Taxonomy" id="2870530"/>
    <lineage>
        <taxon>Bacteria</taxon>
        <taxon>Pseudomonadati</taxon>
        <taxon>Pseudomonadota</taxon>
        <taxon>Gammaproteobacteria</taxon>
        <taxon>Alteromonadales</taxon>
        <taxon>Echinimonadaceae</taxon>
        <taxon>Neiella</taxon>
    </lineage>
</organism>
<dbReference type="RefSeq" id="WP_220104135.1">
    <property type="nucleotide sequence ID" value="NZ_JAHZSS010000011.1"/>
</dbReference>
<reference evidence="1" key="1">
    <citation type="submission" date="2021-07" db="EMBL/GenBank/DDBJ databases">
        <title>Neiella marina sp. nov., isolated from the intestinal content of sea cucumber Apostichopus japonicus.</title>
        <authorList>
            <person name="Bai X."/>
        </authorList>
    </citation>
    <scope>NUCLEOTIDE SEQUENCE</scope>
    <source>
        <strain evidence="1">126</strain>
    </source>
</reference>
<evidence type="ECO:0000313" key="2">
    <source>
        <dbReference type="Proteomes" id="UP001166251"/>
    </source>
</evidence>
<name>A0ABS7EGH7_9GAMM</name>
<comment type="caution">
    <text evidence="1">The sequence shown here is derived from an EMBL/GenBank/DDBJ whole genome shotgun (WGS) entry which is preliminary data.</text>
</comment>